<dbReference type="EMBL" id="FOIU01000003">
    <property type="protein sequence ID" value="SEW47975.1"/>
    <property type="molecule type" value="Genomic_DNA"/>
</dbReference>
<accession>A0A1I0S1E0</accession>
<dbReference type="STRING" id="356305.SAMN05421841_3679"/>
<dbReference type="Proteomes" id="UP000199469">
    <property type="component" value="Unassembled WGS sequence"/>
</dbReference>
<evidence type="ECO:0000313" key="3">
    <source>
        <dbReference type="Proteomes" id="UP000199469"/>
    </source>
</evidence>
<protein>
    <submittedName>
        <fullName evidence="2">Uncharacterized protein</fullName>
    </submittedName>
</protein>
<dbReference type="AlphaFoldDB" id="A0A1I0S1E0"/>
<evidence type="ECO:0000256" key="1">
    <source>
        <dbReference type="SAM" id="SignalP"/>
    </source>
</evidence>
<feature type="chain" id="PRO_5011600295" evidence="1">
    <location>
        <begin position="20"/>
        <end position="91"/>
    </location>
</feature>
<keyword evidence="1" id="KW-0732">Signal</keyword>
<sequence length="91" mass="9719">MMKKTLLLAAFGVAGLVSAKDNGNVAKETGKKEKTEQKADVQQCGVVITYWSGGQVVGQETVYSDQPNLASCQAWQNGVKVALQVAGFWLT</sequence>
<name>A0A1I0S1E0_9FLAO</name>
<dbReference type="RefSeq" id="WP_089795191.1">
    <property type="nucleotide sequence ID" value="NZ_FOIU01000003.1"/>
</dbReference>
<organism evidence="2 3">
    <name type="scientific">Chryseobacterium wanjuense</name>
    <dbReference type="NCBI Taxonomy" id="356305"/>
    <lineage>
        <taxon>Bacteria</taxon>
        <taxon>Pseudomonadati</taxon>
        <taxon>Bacteroidota</taxon>
        <taxon>Flavobacteriia</taxon>
        <taxon>Flavobacteriales</taxon>
        <taxon>Weeksellaceae</taxon>
        <taxon>Chryseobacterium group</taxon>
        <taxon>Chryseobacterium</taxon>
    </lineage>
</organism>
<reference evidence="3" key="1">
    <citation type="submission" date="2016-10" db="EMBL/GenBank/DDBJ databases">
        <authorList>
            <person name="Varghese N."/>
            <person name="Submissions S."/>
        </authorList>
    </citation>
    <scope>NUCLEOTIDE SEQUENCE [LARGE SCALE GENOMIC DNA]</scope>
    <source>
        <strain evidence="3">DSM 17724</strain>
    </source>
</reference>
<evidence type="ECO:0000313" key="2">
    <source>
        <dbReference type="EMBL" id="SEW47975.1"/>
    </source>
</evidence>
<gene>
    <name evidence="2" type="ORF">SAMN05421841_3679</name>
</gene>
<keyword evidence="3" id="KW-1185">Reference proteome</keyword>
<proteinExistence type="predicted"/>
<feature type="signal peptide" evidence="1">
    <location>
        <begin position="1"/>
        <end position="19"/>
    </location>
</feature>
<dbReference type="OrthoDB" id="1264837at2"/>